<dbReference type="GO" id="GO:0030496">
    <property type="term" value="C:midbody"/>
    <property type="evidence" value="ECO:0007669"/>
    <property type="project" value="UniProtKB-SubCell"/>
</dbReference>
<dbReference type="FunFam" id="1.20.1260.60:FF:000001">
    <property type="entry name" value="IST1 homolog isoform X1"/>
    <property type="match status" value="1"/>
</dbReference>
<comment type="caution">
    <text evidence="18">The sequence shown here is derived from an EMBL/GenBank/DDBJ whole genome shotgun (WGS) entry which is preliminary data.</text>
</comment>
<proteinExistence type="inferred from homology"/>
<comment type="subcellular location">
    <subcellularLocation>
        <location evidence="3">Cytoplasm</location>
        <location evidence="3">Cytoskeleton</location>
        <location evidence="3">Microtubule organizing center</location>
        <location evidence="3">Centrosome</location>
    </subcellularLocation>
    <subcellularLocation>
        <location evidence="4">Cytoplasmic vesicle</location>
    </subcellularLocation>
    <subcellularLocation>
        <location evidence="1">Midbody</location>
    </subcellularLocation>
    <subcellularLocation>
        <location evidence="2">Nucleus envelope</location>
    </subcellularLocation>
</comment>
<evidence type="ECO:0000256" key="7">
    <source>
        <dbReference type="ARBA" id="ARBA00022490"/>
    </source>
</evidence>
<dbReference type="Pfam" id="PF03398">
    <property type="entry name" value="Ist1"/>
    <property type="match status" value="1"/>
</dbReference>
<dbReference type="PANTHER" id="PTHR12161:SF5">
    <property type="entry name" value="IST1 HOMOLOG"/>
    <property type="match status" value="1"/>
</dbReference>
<evidence type="ECO:0000256" key="9">
    <source>
        <dbReference type="ARBA" id="ARBA00022618"/>
    </source>
</evidence>
<reference evidence="18" key="3">
    <citation type="submission" date="2019-06" db="EMBL/GenBank/DDBJ databases">
        <authorList>
            <person name="Poynton C."/>
            <person name="Hasenbein S."/>
            <person name="Benoit J.B."/>
            <person name="Sepulveda M.S."/>
            <person name="Poelchau M.F."/>
            <person name="Murali S.C."/>
            <person name="Chen S."/>
            <person name="Glastad K.M."/>
            <person name="Werren J.H."/>
            <person name="Vineis J.H."/>
            <person name="Bowen J.L."/>
            <person name="Friedrich M."/>
            <person name="Jones J."/>
            <person name="Robertson H.M."/>
            <person name="Feyereisen R."/>
            <person name="Mechler-Hickson A."/>
            <person name="Mathers N."/>
            <person name="Lee C.E."/>
            <person name="Colbourne J.K."/>
            <person name="Biales A."/>
            <person name="Johnston J.S."/>
            <person name="Wellborn G.A."/>
            <person name="Rosendale A.J."/>
            <person name="Cridge A.G."/>
            <person name="Munoz-Torres M.C."/>
            <person name="Bain P.A."/>
            <person name="Manny A.R."/>
            <person name="Major K.M."/>
            <person name="Lambert F.N."/>
            <person name="Vulpe C.D."/>
            <person name="Tuck P."/>
            <person name="Blalock B.J."/>
            <person name="Lin Y.-Y."/>
            <person name="Smith M.E."/>
            <person name="Ochoa-Acuna H."/>
            <person name="Chen M.-J.M."/>
            <person name="Childers C.P."/>
            <person name="Qu J."/>
            <person name="Dugan S."/>
            <person name="Lee S.L."/>
            <person name="Chao H."/>
            <person name="Dinh H."/>
            <person name="Han Y."/>
            <person name="Doddapaneni H."/>
            <person name="Worley K.C."/>
            <person name="Muzny D.M."/>
            <person name="Gibbs R.A."/>
            <person name="Richards S."/>
        </authorList>
    </citation>
    <scope>NUCLEOTIDE SEQUENCE</scope>
    <source>
        <strain evidence="18">HAZT.00-mixed</strain>
        <tissue evidence="18">Whole organism</tissue>
    </source>
</reference>
<protein>
    <recommendedName>
        <fullName evidence="6">IST1 homolog</fullName>
    </recommendedName>
    <alternativeName>
        <fullName evidence="14">Charged multivesicular body protein 8</fullName>
    </alternativeName>
</protein>
<keyword evidence="11" id="KW-0539">Nucleus</keyword>
<dbReference type="GO" id="GO:0051301">
    <property type="term" value="P:cell division"/>
    <property type="evidence" value="ECO:0007669"/>
    <property type="project" value="UniProtKB-KW"/>
</dbReference>
<evidence type="ECO:0000256" key="4">
    <source>
        <dbReference type="ARBA" id="ARBA00004541"/>
    </source>
</evidence>
<keyword evidence="8" id="KW-0597">Phosphoprotein</keyword>
<dbReference type="GO" id="GO:0005813">
    <property type="term" value="C:centrosome"/>
    <property type="evidence" value="ECO:0007669"/>
    <property type="project" value="UniProtKB-SubCell"/>
</dbReference>
<evidence type="ECO:0000256" key="8">
    <source>
        <dbReference type="ARBA" id="ARBA00022553"/>
    </source>
</evidence>
<evidence type="ECO:0000256" key="15">
    <source>
        <dbReference type="ARBA" id="ARBA00046124"/>
    </source>
</evidence>
<organism evidence="18">
    <name type="scientific">Hyalella azteca</name>
    <name type="common">Amphipod</name>
    <dbReference type="NCBI Taxonomy" id="294128"/>
    <lineage>
        <taxon>Eukaryota</taxon>
        <taxon>Metazoa</taxon>
        <taxon>Ecdysozoa</taxon>
        <taxon>Arthropoda</taxon>
        <taxon>Crustacea</taxon>
        <taxon>Multicrustacea</taxon>
        <taxon>Malacostraca</taxon>
        <taxon>Eumalacostraca</taxon>
        <taxon>Peracarida</taxon>
        <taxon>Amphipoda</taxon>
        <taxon>Senticaudata</taxon>
        <taxon>Talitrida</taxon>
        <taxon>Talitroidea</taxon>
        <taxon>Hyalellidae</taxon>
        <taxon>Hyalella</taxon>
    </lineage>
</organism>
<keyword evidence="9" id="KW-0132">Cell division</keyword>
<dbReference type="Gene3D" id="1.20.1260.60">
    <property type="entry name" value="Vacuolar protein sorting-associated protein Ist1"/>
    <property type="match status" value="1"/>
</dbReference>
<gene>
    <name evidence="18" type="ORF">HAZT_HAZT007274</name>
</gene>
<evidence type="ECO:0000313" key="18">
    <source>
        <dbReference type="EMBL" id="KAA0188374.1"/>
    </source>
</evidence>
<feature type="transmembrane region" description="Helical" evidence="17">
    <location>
        <begin position="270"/>
        <end position="288"/>
    </location>
</feature>
<evidence type="ECO:0000256" key="17">
    <source>
        <dbReference type="SAM" id="Phobius"/>
    </source>
</evidence>
<keyword evidence="17" id="KW-1133">Transmembrane helix</keyword>
<evidence type="ECO:0000256" key="6">
    <source>
        <dbReference type="ARBA" id="ARBA00014513"/>
    </source>
</evidence>
<dbReference type="InterPro" id="IPR005061">
    <property type="entry name" value="Ist1"/>
</dbReference>
<dbReference type="GO" id="GO:0031410">
    <property type="term" value="C:cytoplasmic vesicle"/>
    <property type="evidence" value="ECO:0007669"/>
    <property type="project" value="UniProtKB-SubCell"/>
</dbReference>
<keyword evidence="10" id="KW-0206">Cytoskeleton</keyword>
<comment type="function">
    <text evidence="15">ESCRT-III-like protein involved in cytokinesis, nuclear envelope reassembly and endosomal tubulation. Is required for efficient abscission during cytokinesis. Involved in recruiting VPS4A and/or VPS4B to the midbody of dividing cells. During late anaphase, involved in nuclear envelope reassembly and mitotic spindle disassembly together with the ESCRT-III complex: IST1 acts by mediating the recruitment of SPAST to the nuclear membrane, leading to microtubule severing. Recruited to the reforming nuclear envelope (NE) during anaphase by LEMD2. Regulates early endosomal tubulation together with the ESCRT-III complex by mediating the recruitment of SPAST.</text>
</comment>
<dbReference type="GO" id="GO:0005635">
    <property type="term" value="C:nuclear envelope"/>
    <property type="evidence" value="ECO:0007669"/>
    <property type="project" value="UniProtKB-SubCell"/>
</dbReference>
<dbReference type="InterPro" id="IPR042277">
    <property type="entry name" value="IST1-like"/>
</dbReference>
<evidence type="ECO:0000256" key="13">
    <source>
        <dbReference type="ARBA" id="ARBA00023329"/>
    </source>
</evidence>
<evidence type="ECO:0000256" key="5">
    <source>
        <dbReference type="ARBA" id="ARBA00005536"/>
    </source>
</evidence>
<reference evidence="18" key="1">
    <citation type="submission" date="2014-08" db="EMBL/GenBank/DDBJ databases">
        <authorList>
            <person name="Murali S."/>
            <person name="Richards S."/>
            <person name="Bandaranaike D."/>
            <person name="Bellair M."/>
            <person name="Blankenburg K."/>
            <person name="Chao H."/>
            <person name="Dinh H."/>
            <person name="Doddapaneni H."/>
            <person name="Dugan-Rocha S."/>
            <person name="Elkadiri S."/>
            <person name="Gnanaolivu R."/>
            <person name="Hughes D."/>
            <person name="Lee S."/>
            <person name="Li M."/>
            <person name="Ming W."/>
            <person name="Munidasa M."/>
            <person name="Muniz J."/>
            <person name="Nguyen L."/>
            <person name="Osuji N."/>
            <person name="Pu L.-L."/>
            <person name="Puazo M."/>
            <person name="Skinner E."/>
            <person name="Qu C."/>
            <person name="Quiroz J."/>
            <person name="Raj R."/>
            <person name="Weissenberger G."/>
            <person name="Xin Y."/>
            <person name="Zou X."/>
            <person name="Han Y."/>
            <person name="Worley K."/>
            <person name="Muzny D."/>
            <person name="Gibbs R."/>
        </authorList>
    </citation>
    <scope>NUCLEOTIDE SEQUENCE</scope>
    <source>
        <strain evidence="18">HAZT.00-mixed</strain>
        <tissue evidence="18">Whole organism</tissue>
    </source>
</reference>
<dbReference type="PANTHER" id="PTHR12161">
    <property type="entry name" value="IST1 FAMILY MEMBER"/>
    <property type="match status" value="1"/>
</dbReference>
<reference evidence="18" key="2">
    <citation type="journal article" date="2018" name="Environ. Sci. Technol.">
        <title>The Toxicogenome of Hyalella azteca: A Model for Sediment Ecotoxicology and Evolutionary Toxicology.</title>
        <authorList>
            <person name="Poynton H.C."/>
            <person name="Hasenbein S."/>
            <person name="Benoit J.B."/>
            <person name="Sepulveda M.S."/>
            <person name="Poelchau M.F."/>
            <person name="Hughes D.S.T."/>
            <person name="Murali S.C."/>
            <person name="Chen S."/>
            <person name="Glastad K.M."/>
            <person name="Goodisman M.A.D."/>
            <person name="Werren J.H."/>
            <person name="Vineis J.H."/>
            <person name="Bowen J.L."/>
            <person name="Friedrich M."/>
            <person name="Jones J."/>
            <person name="Robertson H.M."/>
            <person name="Feyereisen R."/>
            <person name="Mechler-Hickson A."/>
            <person name="Mathers N."/>
            <person name="Lee C.E."/>
            <person name="Colbourne J.K."/>
            <person name="Biales A."/>
            <person name="Johnston J.S."/>
            <person name="Wellborn G.A."/>
            <person name="Rosendale A.J."/>
            <person name="Cridge A.G."/>
            <person name="Munoz-Torres M.C."/>
            <person name="Bain P.A."/>
            <person name="Manny A.R."/>
            <person name="Major K.M."/>
            <person name="Lambert F.N."/>
            <person name="Vulpe C.D."/>
            <person name="Tuck P."/>
            <person name="Blalock B.J."/>
            <person name="Lin Y.Y."/>
            <person name="Smith M.E."/>
            <person name="Ochoa-Acuna H."/>
            <person name="Chen M.M."/>
            <person name="Childers C.P."/>
            <person name="Qu J."/>
            <person name="Dugan S."/>
            <person name="Lee S.L."/>
            <person name="Chao H."/>
            <person name="Dinh H."/>
            <person name="Han Y."/>
            <person name="Doddapaneni H."/>
            <person name="Worley K.C."/>
            <person name="Muzny D.M."/>
            <person name="Gibbs R.A."/>
            <person name="Richards S."/>
        </authorList>
    </citation>
    <scope>NUCLEOTIDE SEQUENCE</scope>
    <source>
        <strain evidence="18">HAZT.00-mixed</strain>
        <tissue evidence="18">Whole organism</tissue>
    </source>
</reference>
<comment type="similarity">
    <text evidence="5">Belongs to the IST1 family.</text>
</comment>
<dbReference type="OrthoDB" id="29853at2759"/>
<keyword evidence="7" id="KW-0963">Cytoplasm</keyword>
<evidence type="ECO:0000256" key="12">
    <source>
        <dbReference type="ARBA" id="ARBA00023306"/>
    </source>
</evidence>
<name>A0A6A0GU37_HYAAZ</name>
<keyword evidence="13" id="KW-0968">Cytoplasmic vesicle</keyword>
<keyword evidence="12" id="KW-0131">Cell cycle</keyword>
<accession>A0A6A0GU37</accession>
<keyword evidence="17" id="KW-0812">Transmembrane</keyword>
<evidence type="ECO:0000256" key="16">
    <source>
        <dbReference type="ARBA" id="ARBA00046920"/>
    </source>
</evidence>
<evidence type="ECO:0000256" key="11">
    <source>
        <dbReference type="ARBA" id="ARBA00023242"/>
    </source>
</evidence>
<evidence type="ECO:0000256" key="10">
    <source>
        <dbReference type="ARBA" id="ARBA00023212"/>
    </source>
</evidence>
<keyword evidence="17" id="KW-0472">Membrane</keyword>
<dbReference type="EMBL" id="JQDR03014273">
    <property type="protein sequence ID" value="KAA0188374.1"/>
    <property type="molecule type" value="Genomic_DNA"/>
</dbReference>
<evidence type="ECO:0000256" key="14">
    <source>
        <dbReference type="ARBA" id="ARBA00032374"/>
    </source>
</evidence>
<evidence type="ECO:0000256" key="1">
    <source>
        <dbReference type="ARBA" id="ARBA00004214"/>
    </source>
</evidence>
<dbReference type="AlphaFoldDB" id="A0A6A0GU37"/>
<sequence length="314" mass="35799">MFSSGPRGPSYAKLKTNLQSSINKLKLLEKKKMESTLKARKEIAHYIAAGKTERAKIRVEHIIREDYLVEAMDVTEMYCNLVLARFGLIQQMKRVHPFRVDKRDLDPGLSEAISSLVWCAPRLMSDVPELKIVADQFALKYGKPYAVACREQSISTISEKLIHKLSVQAPPKVLVEKYLQEIAYNHNLEYTPDPQIMRESEWGADALITLDVGSKSGGASGGGGSGIPQQPFSYPNLIQQLYEFSILLNILQKEVRDFGISRMSAEIRYLLSRFLSFTYLSVMLWMMVRHAFFLFVSSSQIFCITRKNIYRTLL</sequence>
<comment type="subunit">
    <text evidence="16">Interacts with CHMP1A, CHMP1B, VPS4A and VTA1. Interacts with SPAST, STAMBP, and USP8. May interact with VPS37B. May associate with the ESCRT-I complex. Interacts with MITD1, in competition with VSP4. Interacts with SPART (via MIT domain); leading to the recruitment of SPART to midbodies. Interacts with SPAST.</text>
</comment>
<dbReference type="Proteomes" id="UP000711488">
    <property type="component" value="Unassembled WGS sequence"/>
</dbReference>
<dbReference type="GO" id="GO:0015031">
    <property type="term" value="P:protein transport"/>
    <property type="evidence" value="ECO:0007669"/>
    <property type="project" value="InterPro"/>
</dbReference>
<evidence type="ECO:0000256" key="3">
    <source>
        <dbReference type="ARBA" id="ARBA00004300"/>
    </source>
</evidence>
<evidence type="ECO:0000256" key="2">
    <source>
        <dbReference type="ARBA" id="ARBA00004259"/>
    </source>
</evidence>